<dbReference type="SUPFAM" id="SSF51261">
    <property type="entry name" value="Duplicated hybrid motif"/>
    <property type="match status" value="1"/>
</dbReference>
<proteinExistence type="predicted"/>
<sequence length="246" mass="24593">MQAVFGAGNDLLAGLAGVQRVTQITGDAEKLQAIAAQRSEEAAASEAQAQAAWDAVDAVPVDALEAAVAEAESAVTAARAALSSVQSKVASTSIALIDSLPRDAGQLSQQGWASPVTGRKSDGYGPRPNKPLAGVNEFHRGTDIAASCGSPLFAATGGTVLEARPNGSYGNWVLIDHGAGVSTGYAHLAVGGVLVSAGQIVSPGQLIGTVGSTGASTGCHLHFEVRLGGVAIDAEPFMAARGIRLG</sequence>
<dbReference type="InterPro" id="IPR050570">
    <property type="entry name" value="Cell_wall_metabolism_enzyme"/>
</dbReference>
<dbReference type="EMBL" id="SDPN01000037">
    <property type="protein sequence ID" value="RXZ67899.1"/>
    <property type="molecule type" value="Genomic_DNA"/>
</dbReference>
<dbReference type="PANTHER" id="PTHR21666:SF270">
    <property type="entry name" value="MUREIN HYDROLASE ACTIVATOR ENVC"/>
    <property type="match status" value="1"/>
</dbReference>
<gene>
    <name evidence="3" type="ORF">ESP51_15980</name>
</gene>
<protein>
    <submittedName>
        <fullName evidence="3">M23 family metallopeptidase</fullName>
    </submittedName>
</protein>
<keyword evidence="4" id="KW-1185">Reference proteome</keyword>
<dbReference type="InterPro" id="IPR011055">
    <property type="entry name" value="Dup_hybrid_motif"/>
</dbReference>
<feature type="domain" description="M23ase beta-sheet core" evidence="2">
    <location>
        <begin position="138"/>
        <end position="233"/>
    </location>
</feature>
<dbReference type="Proteomes" id="UP000293865">
    <property type="component" value="Unassembled WGS sequence"/>
</dbReference>
<organism evidence="3 4">
    <name type="scientific">Agromyces albus</name>
    <dbReference type="NCBI Taxonomy" id="205332"/>
    <lineage>
        <taxon>Bacteria</taxon>
        <taxon>Bacillati</taxon>
        <taxon>Actinomycetota</taxon>
        <taxon>Actinomycetes</taxon>
        <taxon>Micrococcales</taxon>
        <taxon>Microbacteriaceae</taxon>
        <taxon>Agromyces</taxon>
    </lineage>
</organism>
<comment type="caution">
    <text evidence="3">The sequence shown here is derived from an EMBL/GenBank/DDBJ whole genome shotgun (WGS) entry which is preliminary data.</text>
</comment>
<evidence type="ECO:0000313" key="3">
    <source>
        <dbReference type="EMBL" id="RXZ67899.1"/>
    </source>
</evidence>
<dbReference type="PANTHER" id="PTHR21666">
    <property type="entry name" value="PEPTIDASE-RELATED"/>
    <property type="match status" value="1"/>
</dbReference>
<reference evidence="3 4" key="1">
    <citation type="submission" date="2019-01" db="EMBL/GenBank/DDBJ databases">
        <title>Agromyces.</title>
        <authorList>
            <person name="Li J."/>
        </authorList>
    </citation>
    <scope>NUCLEOTIDE SEQUENCE [LARGE SCALE GENOMIC DNA]</scope>
    <source>
        <strain evidence="3 4">DSM 15934</strain>
    </source>
</reference>
<dbReference type="CDD" id="cd12797">
    <property type="entry name" value="M23_peptidase"/>
    <property type="match status" value="1"/>
</dbReference>
<dbReference type="InterPro" id="IPR016047">
    <property type="entry name" value="M23ase_b-sheet_dom"/>
</dbReference>
<dbReference type="AlphaFoldDB" id="A0A4Q2KSY0"/>
<dbReference type="GO" id="GO:0004222">
    <property type="term" value="F:metalloendopeptidase activity"/>
    <property type="evidence" value="ECO:0007669"/>
    <property type="project" value="TreeGrafter"/>
</dbReference>
<evidence type="ECO:0000256" key="1">
    <source>
        <dbReference type="SAM" id="MobiDB-lite"/>
    </source>
</evidence>
<feature type="region of interest" description="Disordered" evidence="1">
    <location>
        <begin position="107"/>
        <end position="134"/>
    </location>
</feature>
<evidence type="ECO:0000313" key="4">
    <source>
        <dbReference type="Proteomes" id="UP000293865"/>
    </source>
</evidence>
<dbReference type="OrthoDB" id="1099523at2"/>
<dbReference type="Gene3D" id="2.70.70.10">
    <property type="entry name" value="Glucose Permease (Domain IIA)"/>
    <property type="match status" value="1"/>
</dbReference>
<evidence type="ECO:0000259" key="2">
    <source>
        <dbReference type="Pfam" id="PF01551"/>
    </source>
</evidence>
<dbReference type="Pfam" id="PF01551">
    <property type="entry name" value="Peptidase_M23"/>
    <property type="match status" value="1"/>
</dbReference>
<accession>A0A4Q2KSY0</accession>
<name>A0A4Q2KSY0_9MICO</name>